<dbReference type="HOGENOM" id="CLU_001485_2_0_1"/>
<feature type="domain" description="Kinesin motor" evidence="3">
    <location>
        <begin position="1"/>
        <end position="334"/>
    </location>
</feature>
<dbReference type="InterPro" id="IPR027417">
    <property type="entry name" value="P-loop_NTPase"/>
</dbReference>
<dbReference type="KEGG" id="olu:OSTLU_10150"/>
<name>A4S3W7_OSTLU</name>
<protein>
    <recommendedName>
        <fullName evidence="3">Kinesin motor domain-containing protein</fullName>
    </recommendedName>
</protein>
<evidence type="ECO:0000259" key="3">
    <source>
        <dbReference type="PROSITE" id="PS50067"/>
    </source>
</evidence>
<dbReference type="SMART" id="SM00129">
    <property type="entry name" value="KISc"/>
    <property type="match status" value="1"/>
</dbReference>
<feature type="binding site" evidence="2">
    <location>
        <begin position="92"/>
        <end position="99"/>
    </location>
    <ligand>
        <name>ATP</name>
        <dbReference type="ChEBI" id="CHEBI:30616"/>
    </ligand>
</feature>
<dbReference type="EMBL" id="CP000590">
    <property type="protein sequence ID" value="ABO98458.1"/>
    <property type="molecule type" value="Genomic_DNA"/>
</dbReference>
<evidence type="ECO:0000313" key="4">
    <source>
        <dbReference type="EMBL" id="ABO98458.1"/>
    </source>
</evidence>
<reference evidence="4 5" key="1">
    <citation type="journal article" date="2007" name="Proc. Natl. Acad. Sci. U.S.A.">
        <title>The tiny eukaryote Ostreococcus provides genomic insights into the paradox of plankton speciation.</title>
        <authorList>
            <person name="Palenik B."/>
            <person name="Grimwood J."/>
            <person name="Aerts A."/>
            <person name="Rouze P."/>
            <person name="Salamov A."/>
            <person name="Putnam N."/>
            <person name="Dupont C."/>
            <person name="Jorgensen R."/>
            <person name="Derelle E."/>
            <person name="Rombauts S."/>
            <person name="Zhou K."/>
            <person name="Otillar R."/>
            <person name="Merchant S.S."/>
            <person name="Podell S."/>
            <person name="Gaasterland T."/>
            <person name="Napoli C."/>
            <person name="Gendler K."/>
            <person name="Manuell A."/>
            <person name="Tai V."/>
            <person name="Vallon O."/>
            <person name="Piganeau G."/>
            <person name="Jancek S."/>
            <person name="Heijde M."/>
            <person name="Jabbari K."/>
            <person name="Bowler C."/>
            <person name="Lohr M."/>
            <person name="Robbens S."/>
            <person name="Werner G."/>
            <person name="Dubchak I."/>
            <person name="Pazour G.J."/>
            <person name="Ren Q."/>
            <person name="Paulsen I."/>
            <person name="Delwiche C."/>
            <person name="Schmutz J."/>
            <person name="Rokhsar D."/>
            <person name="Van de Peer Y."/>
            <person name="Moreau H."/>
            <person name="Grigoriev I.V."/>
        </authorList>
    </citation>
    <scope>NUCLEOTIDE SEQUENCE [LARGE SCALE GENOMIC DNA]</scope>
    <source>
        <strain evidence="4 5">CCE9901</strain>
    </source>
</reference>
<dbReference type="Gene3D" id="3.40.850.10">
    <property type="entry name" value="Kinesin motor domain"/>
    <property type="match status" value="1"/>
</dbReference>
<dbReference type="GO" id="GO:0007019">
    <property type="term" value="P:microtubule depolymerization"/>
    <property type="evidence" value="ECO:0007669"/>
    <property type="project" value="TreeGrafter"/>
</dbReference>
<dbReference type="GO" id="GO:0007018">
    <property type="term" value="P:microtubule-based movement"/>
    <property type="evidence" value="ECO:0007669"/>
    <property type="project" value="InterPro"/>
</dbReference>
<evidence type="ECO:0000256" key="1">
    <source>
        <dbReference type="ARBA" id="ARBA00023175"/>
    </source>
</evidence>
<feature type="non-terminal residue" evidence="4">
    <location>
        <position position="1"/>
    </location>
</feature>
<comment type="similarity">
    <text evidence="2">Belongs to the TRAFAC class myosin-kinesin ATPase superfamily. Kinesin family.</text>
</comment>
<sequence length="337" mass="36611">INVYARKRPLFDPEKKRGEYDVVSVKSGSTAVVHNCQMHADLKRMFVKHCAYTLSGGVFDEDAQEHDVYDRSAAPLVAGTLKGGVGALFMYGQTGSGKTHTMENIEKHAIEALFVGDGAAAGAKSIKVSYFEIAGKACVDLLQPGRVEIRLKELFEEQGDALTGQMEVELMGAKEPVVTSASDLKKVIDEGKSRRQTSATQCNASSSRSHAVMRLTVTLSDGSMGRLTLVDCAGSERKEDNTHHNEKQRKETAEINASLYALKECVRFRRLKFSGARNSNVHVPYRNSPLTRVLAECFVREDAGVAVIGTMSPASIDTEHSLATLKTINAIGGNEDS</sequence>
<dbReference type="Proteomes" id="UP000001568">
    <property type="component" value="Chromosome 10"/>
</dbReference>
<dbReference type="OrthoDB" id="3176171at2759"/>
<keyword evidence="2" id="KW-0067">ATP-binding</keyword>
<dbReference type="RefSeq" id="XP_001420165.1">
    <property type="nucleotide sequence ID" value="XM_001420128.1"/>
</dbReference>
<dbReference type="SUPFAM" id="SSF52540">
    <property type="entry name" value="P-loop containing nucleoside triphosphate hydrolases"/>
    <property type="match status" value="1"/>
</dbReference>
<dbReference type="GO" id="GO:0005874">
    <property type="term" value="C:microtubule"/>
    <property type="evidence" value="ECO:0007669"/>
    <property type="project" value="TreeGrafter"/>
</dbReference>
<dbReference type="GeneID" id="5004032"/>
<dbReference type="PANTHER" id="PTHR47971">
    <property type="entry name" value="KINESIN-RELATED PROTEIN 6"/>
    <property type="match status" value="1"/>
</dbReference>
<accession>A4S3W7</accession>
<dbReference type="Pfam" id="PF00225">
    <property type="entry name" value="Kinesin"/>
    <property type="match status" value="1"/>
</dbReference>
<dbReference type="GO" id="GO:0005524">
    <property type="term" value="F:ATP binding"/>
    <property type="evidence" value="ECO:0007669"/>
    <property type="project" value="UniProtKB-UniRule"/>
</dbReference>
<gene>
    <name evidence="4" type="ORF">OSTLU_10150</name>
</gene>
<dbReference type="InterPro" id="IPR001752">
    <property type="entry name" value="Kinesin_motor_dom"/>
</dbReference>
<dbReference type="OMA" id="WRANNAR"/>
<dbReference type="AlphaFoldDB" id="A4S3W7"/>
<dbReference type="InterPro" id="IPR027640">
    <property type="entry name" value="Kinesin-like_fam"/>
</dbReference>
<dbReference type="GO" id="GO:0003777">
    <property type="term" value="F:microtubule motor activity"/>
    <property type="evidence" value="ECO:0007669"/>
    <property type="project" value="InterPro"/>
</dbReference>
<keyword evidence="2" id="KW-0547">Nucleotide-binding</keyword>
<dbReference type="InterPro" id="IPR036961">
    <property type="entry name" value="Kinesin_motor_dom_sf"/>
</dbReference>
<keyword evidence="5" id="KW-1185">Reference proteome</keyword>
<dbReference type="Gramene" id="ABO98458">
    <property type="protein sequence ID" value="ABO98458"/>
    <property type="gene ID" value="OSTLU_10150"/>
</dbReference>
<dbReference type="GO" id="GO:0008017">
    <property type="term" value="F:microtubule binding"/>
    <property type="evidence" value="ECO:0007669"/>
    <property type="project" value="InterPro"/>
</dbReference>
<keyword evidence="1 2" id="KW-0505">Motor protein</keyword>
<organism evidence="4 5">
    <name type="scientific">Ostreococcus lucimarinus (strain CCE9901)</name>
    <dbReference type="NCBI Taxonomy" id="436017"/>
    <lineage>
        <taxon>Eukaryota</taxon>
        <taxon>Viridiplantae</taxon>
        <taxon>Chlorophyta</taxon>
        <taxon>Mamiellophyceae</taxon>
        <taxon>Mamiellales</taxon>
        <taxon>Bathycoccaceae</taxon>
        <taxon>Ostreococcus</taxon>
    </lineage>
</organism>
<dbReference type="STRING" id="436017.A4S3W7"/>
<dbReference type="eggNOG" id="KOG0246">
    <property type="taxonomic scope" value="Eukaryota"/>
</dbReference>
<evidence type="ECO:0000313" key="5">
    <source>
        <dbReference type="Proteomes" id="UP000001568"/>
    </source>
</evidence>
<dbReference type="PROSITE" id="PS50067">
    <property type="entry name" value="KINESIN_MOTOR_2"/>
    <property type="match status" value="1"/>
</dbReference>
<dbReference type="PANTHER" id="PTHR47971:SF20">
    <property type="entry name" value="KINESIN-LIKE PROTEIN KIF24"/>
    <property type="match status" value="1"/>
</dbReference>
<evidence type="ECO:0000256" key="2">
    <source>
        <dbReference type="PROSITE-ProRule" id="PRU00283"/>
    </source>
</evidence>
<proteinExistence type="inferred from homology"/>
<feature type="non-terminal residue" evidence="4">
    <location>
        <position position="337"/>
    </location>
</feature>
<dbReference type="PRINTS" id="PR00380">
    <property type="entry name" value="KINESINHEAVY"/>
</dbReference>